<organism evidence="1">
    <name type="scientific">Tanacetum cinerariifolium</name>
    <name type="common">Dalmatian daisy</name>
    <name type="synonym">Chrysanthemum cinerariifolium</name>
    <dbReference type="NCBI Taxonomy" id="118510"/>
    <lineage>
        <taxon>Eukaryota</taxon>
        <taxon>Viridiplantae</taxon>
        <taxon>Streptophyta</taxon>
        <taxon>Embryophyta</taxon>
        <taxon>Tracheophyta</taxon>
        <taxon>Spermatophyta</taxon>
        <taxon>Magnoliopsida</taxon>
        <taxon>eudicotyledons</taxon>
        <taxon>Gunneridae</taxon>
        <taxon>Pentapetalae</taxon>
        <taxon>asterids</taxon>
        <taxon>campanulids</taxon>
        <taxon>Asterales</taxon>
        <taxon>Asteraceae</taxon>
        <taxon>Asteroideae</taxon>
        <taxon>Anthemideae</taxon>
        <taxon>Anthemidinae</taxon>
        <taxon>Tanacetum</taxon>
    </lineage>
</organism>
<proteinExistence type="predicted"/>
<dbReference type="AlphaFoldDB" id="A0A699V7G7"/>
<dbReference type="GO" id="GO:0020037">
    <property type="term" value="F:heme binding"/>
    <property type="evidence" value="ECO:0007669"/>
    <property type="project" value="InterPro"/>
</dbReference>
<dbReference type="Gene3D" id="1.10.760.10">
    <property type="entry name" value="Cytochrome c-like domain"/>
    <property type="match status" value="1"/>
</dbReference>
<comment type="caution">
    <text evidence="1">The sequence shown here is derived from an EMBL/GenBank/DDBJ whole genome shotgun (WGS) entry which is preliminary data.</text>
</comment>
<gene>
    <name evidence="1" type="ORF">Tci_901647</name>
</gene>
<accession>A0A699V7G7</accession>
<sequence>MHDGRFKTLEEVLDHYSDHVQMASPGLDNNLIEGINDPPFGKHMDLTATEKRQQDLSGAGGATHRFFRLFPRHLLDSGRQWLGQEYAAQSDCRHHSF</sequence>
<name>A0A699V7G7_TANCI</name>
<dbReference type="InterPro" id="IPR036909">
    <property type="entry name" value="Cyt_c-like_dom_sf"/>
</dbReference>
<evidence type="ECO:0000313" key="1">
    <source>
        <dbReference type="EMBL" id="GFD29678.1"/>
    </source>
</evidence>
<dbReference type="EMBL" id="BKCJ011397008">
    <property type="protein sequence ID" value="GFD29678.1"/>
    <property type="molecule type" value="Genomic_DNA"/>
</dbReference>
<protein>
    <submittedName>
        <fullName evidence="1">Uncharacterized protein</fullName>
    </submittedName>
</protein>
<dbReference type="GO" id="GO:0009055">
    <property type="term" value="F:electron transfer activity"/>
    <property type="evidence" value="ECO:0007669"/>
    <property type="project" value="InterPro"/>
</dbReference>
<reference evidence="1" key="1">
    <citation type="journal article" date="2019" name="Sci. Rep.">
        <title>Draft genome of Tanacetum cinerariifolium, the natural source of mosquito coil.</title>
        <authorList>
            <person name="Yamashiro T."/>
            <person name="Shiraishi A."/>
            <person name="Satake H."/>
            <person name="Nakayama K."/>
        </authorList>
    </citation>
    <scope>NUCLEOTIDE SEQUENCE</scope>
</reference>